<proteinExistence type="predicted"/>
<dbReference type="EMBL" id="UINC01091994">
    <property type="protein sequence ID" value="SVC45207.1"/>
    <property type="molecule type" value="Genomic_DNA"/>
</dbReference>
<accession>A0A382MBX4</accession>
<dbReference type="SUPFAM" id="SSF55666">
    <property type="entry name" value="Ribonuclease PH domain 2-like"/>
    <property type="match status" value="1"/>
</dbReference>
<dbReference type="InterPro" id="IPR036345">
    <property type="entry name" value="ExoRNase_PH_dom2_sf"/>
</dbReference>
<protein>
    <submittedName>
        <fullName evidence="1">Uncharacterized protein</fullName>
    </submittedName>
</protein>
<feature type="non-terminal residue" evidence="1">
    <location>
        <position position="91"/>
    </location>
</feature>
<name>A0A382MBX4_9ZZZZ</name>
<organism evidence="1">
    <name type="scientific">marine metagenome</name>
    <dbReference type="NCBI Taxonomy" id="408172"/>
    <lineage>
        <taxon>unclassified sequences</taxon>
        <taxon>metagenomes</taxon>
        <taxon>ecological metagenomes</taxon>
    </lineage>
</organism>
<dbReference type="Gene3D" id="3.30.230.70">
    <property type="entry name" value="GHMP Kinase, N-terminal domain"/>
    <property type="match status" value="1"/>
</dbReference>
<dbReference type="InterPro" id="IPR027408">
    <property type="entry name" value="PNPase/RNase_PH_dom_sf"/>
</dbReference>
<evidence type="ECO:0000313" key="1">
    <source>
        <dbReference type="EMBL" id="SVC45207.1"/>
    </source>
</evidence>
<dbReference type="AlphaFoldDB" id="A0A382MBX4"/>
<reference evidence="1" key="1">
    <citation type="submission" date="2018-05" db="EMBL/GenBank/DDBJ databases">
        <authorList>
            <person name="Lanie J.A."/>
            <person name="Ng W.-L."/>
            <person name="Kazmierczak K.M."/>
            <person name="Andrzejewski T.M."/>
            <person name="Davidsen T.M."/>
            <person name="Wayne K.J."/>
            <person name="Tettelin H."/>
            <person name="Glass J.I."/>
            <person name="Rusch D."/>
            <person name="Podicherti R."/>
            <person name="Tsui H.-C.T."/>
            <person name="Winkler M.E."/>
        </authorList>
    </citation>
    <scope>NUCLEOTIDE SEQUENCE</scope>
</reference>
<sequence>MVESEAAELSEEIMLGAVTHGHREMQPVINAIIELAEACAKKPWEVADAAAPDENVVRIAESFGGDLRAAYAESSKQARVKKLDMIRTRMS</sequence>
<gene>
    <name evidence="1" type="ORF">METZ01_LOCUS298061</name>
</gene>